<dbReference type="Proteomes" id="UP000654075">
    <property type="component" value="Unassembled WGS sequence"/>
</dbReference>
<dbReference type="InterPro" id="IPR002173">
    <property type="entry name" value="Carboh/pur_kinase_PfkB_CS"/>
</dbReference>
<accession>A0A813E2A5</accession>
<dbReference type="EMBL" id="CAJNNV010005210">
    <property type="protein sequence ID" value="CAE8591779.1"/>
    <property type="molecule type" value="Genomic_DNA"/>
</dbReference>
<dbReference type="PANTHER" id="PTHR42774:SF3">
    <property type="entry name" value="KETOHEXOKINASE"/>
    <property type="match status" value="1"/>
</dbReference>
<evidence type="ECO:0000313" key="5">
    <source>
        <dbReference type="Proteomes" id="UP000654075"/>
    </source>
</evidence>
<organism evidence="4 5">
    <name type="scientific">Polarella glacialis</name>
    <name type="common">Dinoflagellate</name>
    <dbReference type="NCBI Taxonomy" id="89957"/>
    <lineage>
        <taxon>Eukaryota</taxon>
        <taxon>Sar</taxon>
        <taxon>Alveolata</taxon>
        <taxon>Dinophyceae</taxon>
        <taxon>Suessiales</taxon>
        <taxon>Suessiaceae</taxon>
        <taxon>Polarella</taxon>
    </lineage>
</organism>
<dbReference type="InterPro" id="IPR029056">
    <property type="entry name" value="Ribokinase-like"/>
</dbReference>
<dbReference type="SUPFAM" id="SSF53613">
    <property type="entry name" value="Ribokinase-like"/>
    <property type="match status" value="1"/>
</dbReference>
<gene>
    <name evidence="4" type="ORF">PGLA1383_LOCUS10442</name>
</gene>
<dbReference type="AlphaFoldDB" id="A0A813E2A5"/>
<protein>
    <recommendedName>
        <fullName evidence="3">Carbohydrate kinase PfkB domain-containing protein</fullName>
    </recommendedName>
</protein>
<evidence type="ECO:0000259" key="3">
    <source>
        <dbReference type="Pfam" id="PF00294"/>
    </source>
</evidence>
<feature type="domain" description="Carbohydrate kinase PfkB" evidence="3">
    <location>
        <begin position="63"/>
        <end position="351"/>
    </location>
</feature>
<keyword evidence="2" id="KW-0418">Kinase</keyword>
<proteinExistence type="predicted"/>
<dbReference type="Gene3D" id="3.40.1190.20">
    <property type="match status" value="1"/>
</dbReference>
<dbReference type="GO" id="GO:0016301">
    <property type="term" value="F:kinase activity"/>
    <property type="evidence" value="ECO:0007669"/>
    <property type="project" value="UniProtKB-KW"/>
</dbReference>
<evidence type="ECO:0000256" key="2">
    <source>
        <dbReference type="ARBA" id="ARBA00022777"/>
    </source>
</evidence>
<keyword evidence="1" id="KW-0808">Transferase</keyword>
<dbReference type="PROSITE" id="PS00584">
    <property type="entry name" value="PFKB_KINASES_2"/>
    <property type="match status" value="1"/>
</dbReference>
<name>A0A813E2A5_POLGL</name>
<sequence>MLGMSSALAKGVAASSPPSFSALETKVIQRAALSGASSRIGRKEGRLTSEVRHFSGQSARGLRVLAIGNTIIDTVLTMPRIPFDDKVWIDSRKRFVGGQGANAAQGMARLGLHLSWLSRLGADDDGLWAQNHFREQGMDTSHCMVVPNAQTMSACVTIGTDCMTRCCFMFKDRALFEYDISLHLSKIDLSNFDVVYTDGHQMDLALPVVQMAFTRGLSIVADIEVLDEETRLLASLATDIIGPDHTIQELAGHSDTGRAAHFLADRPGKTVIATMGKNGSFGASHGHPSASFVQAHPECRAFDTLGAGDAYHAGYLAAMSRNMAQLTDRMSFATSVAAAVCETHGPVPSLEALERFGCLPVRSDARQPRGARQMASRASVHKHSHMTSFFLHAAGMQMVVICARLNSEQCPMSDLDITAGQVIEVRPPRSTPCSIYARDLPTLASRLIWKEQMEEPSRYFGAVVNHPYLTCQLCLPRNHPFEQLTAQNHFKKVWEILENLGTDILYEEARWLPVFQQTLLLGGGASARYNHLDGSIQVFGGQQMLGNMPPLREALPQILPLLEDIPPPPAV</sequence>
<keyword evidence="5" id="KW-1185">Reference proteome</keyword>
<dbReference type="Pfam" id="PF00294">
    <property type="entry name" value="PfkB"/>
    <property type="match status" value="1"/>
</dbReference>
<dbReference type="InterPro" id="IPR011611">
    <property type="entry name" value="PfkB_dom"/>
</dbReference>
<dbReference type="PANTHER" id="PTHR42774">
    <property type="entry name" value="PHOSPHOTRANSFERASE SYSTEM TRANSPORT PROTEIN"/>
    <property type="match status" value="1"/>
</dbReference>
<feature type="non-terminal residue" evidence="4">
    <location>
        <position position="1"/>
    </location>
</feature>
<evidence type="ECO:0000313" key="4">
    <source>
        <dbReference type="EMBL" id="CAE8591779.1"/>
    </source>
</evidence>
<comment type="caution">
    <text evidence="4">The sequence shown here is derived from an EMBL/GenBank/DDBJ whole genome shotgun (WGS) entry which is preliminary data.</text>
</comment>
<reference evidence="4" key="1">
    <citation type="submission" date="2021-02" db="EMBL/GenBank/DDBJ databases">
        <authorList>
            <person name="Dougan E. K."/>
            <person name="Rhodes N."/>
            <person name="Thang M."/>
            <person name="Chan C."/>
        </authorList>
    </citation>
    <scope>NUCLEOTIDE SEQUENCE</scope>
</reference>
<evidence type="ECO:0000256" key="1">
    <source>
        <dbReference type="ARBA" id="ARBA00022679"/>
    </source>
</evidence>
<dbReference type="InterPro" id="IPR052562">
    <property type="entry name" value="Ketohexokinase-related"/>
</dbReference>
<dbReference type="OrthoDB" id="415590at2759"/>